<dbReference type="EMBL" id="AZIM01068861">
    <property type="protein sequence ID" value="ETE55914.1"/>
    <property type="molecule type" value="Genomic_DNA"/>
</dbReference>
<proteinExistence type="predicted"/>
<evidence type="ECO:0000313" key="2">
    <source>
        <dbReference type="Proteomes" id="UP000018936"/>
    </source>
</evidence>
<comment type="caution">
    <text evidence="1">The sequence shown here is derived from an EMBL/GenBank/DDBJ whole genome shotgun (WGS) entry which is preliminary data.</text>
</comment>
<accession>V8N0T5</accession>
<organism evidence="1 2">
    <name type="scientific">Ophiophagus hannah</name>
    <name type="common">King cobra</name>
    <name type="synonym">Naja hannah</name>
    <dbReference type="NCBI Taxonomy" id="8665"/>
    <lineage>
        <taxon>Eukaryota</taxon>
        <taxon>Metazoa</taxon>
        <taxon>Chordata</taxon>
        <taxon>Craniata</taxon>
        <taxon>Vertebrata</taxon>
        <taxon>Euteleostomi</taxon>
        <taxon>Lepidosauria</taxon>
        <taxon>Squamata</taxon>
        <taxon>Bifurcata</taxon>
        <taxon>Unidentata</taxon>
        <taxon>Episquamata</taxon>
        <taxon>Toxicofera</taxon>
        <taxon>Serpentes</taxon>
        <taxon>Colubroidea</taxon>
        <taxon>Elapidae</taxon>
        <taxon>Elapinae</taxon>
        <taxon>Ophiophagus</taxon>
    </lineage>
</organism>
<evidence type="ECO:0000313" key="1">
    <source>
        <dbReference type="EMBL" id="ETE55914.1"/>
    </source>
</evidence>
<keyword evidence="2" id="KW-1185">Reference proteome</keyword>
<name>V8N0T5_OPHHA</name>
<protein>
    <submittedName>
        <fullName evidence="1">Uncharacterized protein</fullName>
    </submittedName>
</protein>
<sequence length="19" mass="1940">MHPRTGGHVGPVCVLLGLP</sequence>
<dbReference type="Proteomes" id="UP000018936">
    <property type="component" value="Unassembled WGS sequence"/>
</dbReference>
<dbReference type="AlphaFoldDB" id="V8N0T5"/>
<gene>
    <name evidence="1" type="ORF">L345_18377</name>
</gene>
<reference evidence="1 2" key="1">
    <citation type="journal article" date="2013" name="Proc. Natl. Acad. Sci. U.S.A.">
        <title>The king cobra genome reveals dynamic gene evolution and adaptation in the snake venom system.</title>
        <authorList>
            <person name="Vonk F.J."/>
            <person name="Casewell N.R."/>
            <person name="Henkel C.V."/>
            <person name="Heimberg A.M."/>
            <person name="Jansen H.J."/>
            <person name="McCleary R.J."/>
            <person name="Kerkkamp H.M."/>
            <person name="Vos R.A."/>
            <person name="Guerreiro I."/>
            <person name="Calvete J.J."/>
            <person name="Wuster W."/>
            <person name="Woods A.E."/>
            <person name="Logan J.M."/>
            <person name="Harrison R.A."/>
            <person name="Castoe T.A."/>
            <person name="de Koning A.P."/>
            <person name="Pollock D.D."/>
            <person name="Yandell M."/>
            <person name="Calderon D."/>
            <person name="Renjifo C."/>
            <person name="Currier R.B."/>
            <person name="Salgado D."/>
            <person name="Pla D."/>
            <person name="Sanz L."/>
            <person name="Hyder A.S."/>
            <person name="Ribeiro J.M."/>
            <person name="Arntzen J.W."/>
            <person name="van den Thillart G.E."/>
            <person name="Boetzer M."/>
            <person name="Pirovano W."/>
            <person name="Dirks R.P."/>
            <person name="Spaink H.P."/>
            <person name="Duboule D."/>
            <person name="McGlinn E."/>
            <person name="Kini R.M."/>
            <person name="Richardson M.K."/>
        </authorList>
    </citation>
    <scope>NUCLEOTIDE SEQUENCE</scope>
    <source>
        <tissue evidence="1">Blood</tissue>
    </source>
</reference>